<sequence length="63" mass="7040">MEPLLTAAQVSEITGLTEGTLANMRSKGTGPAFVRLTPRVIRYTEEDVQEFIRNSRRTSANEE</sequence>
<dbReference type="OrthoDB" id="3267842at2"/>
<dbReference type="Pfam" id="PF12728">
    <property type="entry name" value="HTH_17"/>
    <property type="match status" value="1"/>
</dbReference>
<accession>A0A3E0VUX7</accession>
<evidence type="ECO:0000313" key="2">
    <source>
        <dbReference type="EMBL" id="RFA12647.1"/>
    </source>
</evidence>
<dbReference type="Proteomes" id="UP000256709">
    <property type="component" value="Unassembled WGS sequence"/>
</dbReference>
<protein>
    <recommendedName>
        <fullName evidence="1">Helix-turn-helix domain-containing protein</fullName>
    </recommendedName>
</protein>
<comment type="caution">
    <text evidence="2">The sequence shown here is derived from an EMBL/GenBank/DDBJ whole genome shotgun (WGS) entry which is preliminary data.</text>
</comment>
<dbReference type="InterPro" id="IPR041657">
    <property type="entry name" value="HTH_17"/>
</dbReference>
<dbReference type="EMBL" id="NBXA01000021">
    <property type="protein sequence ID" value="RFA12647.1"/>
    <property type="molecule type" value="Genomic_DNA"/>
</dbReference>
<evidence type="ECO:0000313" key="3">
    <source>
        <dbReference type="Proteomes" id="UP000256709"/>
    </source>
</evidence>
<dbReference type="SUPFAM" id="SSF46955">
    <property type="entry name" value="Putative DNA-binding domain"/>
    <property type="match status" value="1"/>
</dbReference>
<dbReference type="RefSeq" id="WP_116283099.1">
    <property type="nucleotide sequence ID" value="NZ_NBXA01000021.1"/>
</dbReference>
<dbReference type="InterPro" id="IPR009061">
    <property type="entry name" value="DNA-bd_dom_put_sf"/>
</dbReference>
<dbReference type="AlphaFoldDB" id="A0A3E0VUX7"/>
<proteinExistence type="predicted"/>
<organism evidence="2 3">
    <name type="scientific">Subtercola boreus</name>
    <dbReference type="NCBI Taxonomy" id="120213"/>
    <lineage>
        <taxon>Bacteria</taxon>
        <taxon>Bacillati</taxon>
        <taxon>Actinomycetota</taxon>
        <taxon>Actinomycetes</taxon>
        <taxon>Micrococcales</taxon>
        <taxon>Microbacteriaceae</taxon>
        <taxon>Subtercola</taxon>
    </lineage>
</organism>
<name>A0A3E0VUX7_9MICO</name>
<feature type="domain" description="Helix-turn-helix" evidence="1">
    <location>
        <begin position="4"/>
        <end position="54"/>
    </location>
</feature>
<evidence type="ECO:0000259" key="1">
    <source>
        <dbReference type="Pfam" id="PF12728"/>
    </source>
</evidence>
<gene>
    <name evidence="2" type="ORF">B7R21_09890</name>
</gene>
<reference evidence="2 3" key="1">
    <citation type="submission" date="2017-04" db="EMBL/GenBank/DDBJ databases">
        <title>Comparative genome analysis of Subtercola boreus.</title>
        <authorList>
            <person name="Cho Y.-J."/>
            <person name="Cho A."/>
            <person name="Kim O.-S."/>
            <person name="Lee J.-I."/>
        </authorList>
    </citation>
    <scope>NUCLEOTIDE SEQUENCE [LARGE SCALE GENOMIC DNA]</scope>
    <source>
        <strain evidence="2 3">P27444</strain>
    </source>
</reference>